<reference evidence="7 8" key="1">
    <citation type="submission" date="2018-02" db="EMBL/GenBank/DDBJ databases">
        <title>Genomic Encyclopedia of Archaeal and Bacterial Type Strains, Phase II (KMG-II): from individual species to whole genera.</title>
        <authorList>
            <person name="Goeker M."/>
        </authorList>
    </citation>
    <scope>NUCLEOTIDE SEQUENCE [LARGE SCALE GENOMIC DNA]</scope>
    <source>
        <strain evidence="7 8">DSM 15099</strain>
    </source>
</reference>
<proteinExistence type="inferred from homology"/>
<evidence type="ECO:0000256" key="2">
    <source>
        <dbReference type="ARBA" id="ARBA00022670"/>
    </source>
</evidence>
<dbReference type="RefSeq" id="WP_104410380.1">
    <property type="nucleotide sequence ID" value="NZ_PTIS01000015.1"/>
</dbReference>
<evidence type="ECO:0000256" key="5">
    <source>
        <dbReference type="PROSITE-ProRule" id="PRU01240"/>
    </source>
</evidence>
<evidence type="ECO:0000256" key="1">
    <source>
        <dbReference type="ARBA" id="ARBA00011073"/>
    </source>
</evidence>
<dbReference type="PROSITE" id="PS00137">
    <property type="entry name" value="SUBTILASE_HIS"/>
    <property type="match status" value="1"/>
</dbReference>
<dbReference type="PROSITE" id="PS00136">
    <property type="entry name" value="SUBTILASE_ASP"/>
    <property type="match status" value="1"/>
</dbReference>
<dbReference type="Proteomes" id="UP000239863">
    <property type="component" value="Unassembled WGS sequence"/>
</dbReference>
<keyword evidence="3 5" id="KW-0378">Hydrolase</keyword>
<sequence>MFLWKSKIDVNLKKAIDINLYKNYRVIIHCKNLQENIEKRIKSGGGKVLKSIYNINIISASISPLLILRLSEYPEVSFITFDSFAFLCGRSVIHSNKAYIGDTYNLTGKNVGIGLVDSGIYPHPDLLLPKNKIKYFLDILDGFKYPYDDNGHGTFISGLISGSGHSSEGKFKGIAENSLIYCYKAFNRFGRAYVSDILFAIDDILTRSQKDNIKVLCLPFEILEYNPFIINCFSILFEKCIKVGLVPIVPSGSINVDEETIIGLGLIPHCITVSGVNIQDSIKEFRFSSSNGNKKIGKPDIAANCVDLCSLNTDTEYISERNGKKLYPKTLDIPYTSYTGTSCAVAYVSGVCALLFENNPALTFKDLLSLIKVSSELAPISKSSQGNGIININNLLP</sequence>
<dbReference type="GO" id="GO:0006508">
    <property type="term" value="P:proteolysis"/>
    <property type="evidence" value="ECO:0007669"/>
    <property type="project" value="UniProtKB-KW"/>
</dbReference>
<dbReference type="SUPFAM" id="SSF52743">
    <property type="entry name" value="Subtilisin-like"/>
    <property type="match status" value="1"/>
</dbReference>
<dbReference type="Pfam" id="PF00082">
    <property type="entry name" value="Peptidase_S8"/>
    <property type="match status" value="1"/>
</dbReference>
<comment type="similarity">
    <text evidence="1 5">Belongs to the peptidase S8 family.</text>
</comment>
<dbReference type="InterPro" id="IPR015500">
    <property type="entry name" value="Peptidase_S8_subtilisin-rel"/>
</dbReference>
<feature type="active site" description="Charge relay system" evidence="5">
    <location>
        <position position="117"/>
    </location>
</feature>
<comment type="caution">
    <text evidence="7">The sequence shown here is derived from an EMBL/GenBank/DDBJ whole genome shotgun (WGS) entry which is preliminary data.</text>
</comment>
<dbReference type="InterPro" id="IPR022398">
    <property type="entry name" value="Peptidase_S8_His-AS"/>
</dbReference>
<evidence type="ECO:0000313" key="7">
    <source>
        <dbReference type="EMBL" id="PPK46891.1"/>
    </source>
</evidence>
<evidence type="ECO:0000256" key="3">
    <source>
        <dbReference type="ARBA" id="ARBA00022801"/>
    </source>
</evidence>
<keyword evidence="2 5" id="KW-0645">Protease</keyword>
<dbReference type="STRING" id="37659.GCA_000703125_00952"/>
<evidence type="ECO:0000256" key="4">
    <source>
        <dbReference type="ARBA" id="ARBA00022825"/>
    </source>
</evidence>
<dbReference type="PANTHER" id="PTHR43806">
    <property type="entry name" value="PEPTIDASE S8"/>
    <property type="match status" value="1"/>
</dbReference>
<dbReference type="InterPro" id="IPR050131">
    <property type="entry name" value="Peptidase_S8_subtilisin-like"/>
</dbReference>
<feature type="active site" description="Charge relay system" evidence="5">
    <location>
        <position position="342"/>
    </location>
</feature>
<feature type="domain" description="Peptidase S8/S53" evidence="6">
    <location>
        <begin position="108"/>
        <end position="388"/>
    </location>
</feature>
<dbReference type="OrthoDB" id="9798386at2"/>
<dbReference type="PANTHER" id="PTHR43806:SF11">
    <property type="entry name" value="CEREVISIN-RELATED"/>
    <property type="match status" value="1"/>
</dbReference>
<evidence type="ECO:0000259" key="6">
    <source>
        <dbReference type="Pfam" id="PF00082"/>
    </source>
</evidence>
<dbReference type="AlphaFoldDB" id="A0A2S6FVM6"/>
<feature type="active site" description="Charge relay system" evidence="5">
    <location>
        <position position="152"/>
    </location>
</feature>
<gene>
    <name evidence="7" type="ORF">BD821_1157</name>
</gene>
<dbReference type="InterPro" id="IPR023827">
    <property type="entry name" value="Peptidase_S8_Asp-AS"/>
</dbReference>
<protein>
    <submittedName>
        <fullName evidence="7">Subtilase family protein</fullName>
    </submittedName>
</protein>
<organism evidence="7 8">
    <name type="scientific">Clostridium algidicarnis DSM 15099</name>
    <dbReference type="NCBI Taxonomy" id="1121295"/>
    <lineage>
        <taxon>Bacteria</taxon>
        <taxon>Bacillati</taxon>
        <taxon>Bacillota</taxon>
        <taxon>Clostridia</taxon>
        <taxon>Eubacteriales</taxon>
        <taxon>Clostridiaceae</taxon>
        <taxon>Clostridium</taxon>
    </lineage>
</organism>
<dbReference type="PRINTS" id="PR00723">
    <property type="entry name" value="SUBTILISIN"/>
</dbReference>
<name>A0A2S6FVM6_9CLOT</name>
<evidence type="ECO:0000313" key="8">
    <source>
        <dbReference type="Proteomes" id="UP000239863"/>
    </source>
</evidence>
<dbReference type="EMBL" id="PTIS01000015">
    <property type="protein sequence ID" value="PPK46891.1"/>
    <property type="molecule type" value="Genomic_DNA"/>
</dbReference>
<dbReference type="InterPro" id="IPR000209">
    <property type="entry name" value="Peptidase_S8/S53_dom"/>
</dbReference>
<accession>A0A2S6FVM6</accession>
<dbReference type="InterPro" id="IPR036852">
    <property type="entry name" value="Peptidase_S8/S53_dom_sf"/>
</dbReference>
<dbReference type="PROSITE" id="PS51892">
    <property type="entry name" value="SUBTILASE"/>
    <property type="match status" value="1"/>
</dbReference>
<dbReference type="GO" id="GO:0004252">
    <property type="term" value="F:serine-type endopeptidase activity"/>
    <property type="evidence" value="ECO:0007669"/>
    <property type="project" value="UniProtKB-UniRule"/>
</dbReference>
<dbReference type="Gene3D" id="3.40.50.200">
    <property type="entry name" value="Peptidase S8/S53 domain"/>
    <property type="match status" value="1"/>
</dbReference>
<keyword evidence="4 5" id="KW-0720">Serine protease</keyword>